<dbReference type="Pfam" id="PF00440">
    <property type="entry name" value="TetR_N"/>
    <property type="match status" value="1"/>
</dbReference>
<evidence type="ECO:0000256" key="2">
    <source>
        <dbReference type="ARBA" id="ARBA00023125"/>
    </source>
</evidence>
<organism evidence="7 8">
    <name type="scientific">Microtetraspora malaysiensis</name>
    <dbReference type="NCBI Taxonomy" id="161358"/>
    <lineage>
        <taxon>Bacteria</taxon>
        <taxon>Bacillati</taxon>
        <taxon>Actinomycetota</taxon>
        <taxon>Actinomycetes</taxon>
        <taxon>Streptosporangiales</taxon>
        <taxon>Streptosporangiaceae</taxon>
        <taxon>Microtetraspora</taxon>
    </lineage>
</organism>
<feature type="region of interest" description="Disordered" evidence="5">
    <location>
        <begin position="217"/>
        <end position="242"/>
    </location>
</feature>
<dbReference type="InterPro" id="IPR050109">
    <property type="entry name" value="HTH-type_TetR-like_transc_reg"/>
</dbReference>
<sequence length="242" mass="26597">MTNAAGGTLRRRPSQRRSLERVERMLDECALLLDEVGYEQLTTKEVARRAEVPIGTFYQFFPDKQGLVRALALRNLDAFLDRLAARVAGVALRDWTEAVDLFIDEFVAMKRTTPGFGVVDFGEILTTPGGPPLPETRRMLDRALENNVIVADRLRSLTIELLGAPRNEGLGRVFIVAVEAADAVLKLAFRAHPQGDPDLIAECKRLVRRYLSEHLSESAVDASESAGRASEGPAEPSAEPSS</sequence>
<protein>
    <submittedName>
        <fullName evidence="7">TetR/AcrR family transcriptional regulator</fullName>
    </submittedName>
</protein>
<dbReference type="InterPro" id="IPR001647">
    <property type="entry name" value="HTH_TetR"/>
</dbReference>
<evidence type="ECO:0000256" key="3">
    <source>
        <dbReference type="ARBA" id="ARBA00023163"/>
    </source>
</evidence>
<dbReference type="Proteomes" id="UP001602013">
    <property type="component" value="Unassembled WGS sequence"/>
</dbReference>
<comment type="caution">
    <text evidence="7">The sequence shown here is derived from an EMBL/GenBank/DDBJ whole genome shotgun (WGS) entry which is preliminary data.</text>
</comment>
<dbReference type="PANTHER" id="PTHR30055">
    <property type="entry name" value="HTH-TYPE TRANSCRIPTIONAL REGULATOR RUTR"/>
    <property type="match status" value="1"/>
</dbReference>
<evidence type="ECO:0000256" key="5">
    <source>
        <dbReference type="SAM" id="MobiDB-lite"/>
    </source>
</evidence>
<evidence type="ECO:0000256" key="4">
    <source>
        <dbReference type="PROSITE-ProRule" id="PRU00335"/>
    </source>
</evidence>
<dbReference type="Pfam" id="PF17928">
    <property type="entry name" value="TetR_C_22"/>
    <property type="match status" value="1"/>
</dbReference>
<dbReference type="InterPro" id="IPR041674">
    <property type="entry name" value="TetR_C_22"/>
</dbReference>
<keyword evidence="3" id="KW-0804">Transcription</keyword>
<dbReference type="Gene3D" id="1.10.357.10">
    <property type="entry name" value="Tetracycline Repressor, domain 2"/>
    <property type="match status" value="1"/>
</dbReference>
<evidence type="ECO:0000256" key="1">
    <source>
        <dbReference type="ARBA" id="ARBA00023015"/>
    </source>
</evidence>
<dbReference type="RefSeq" id="WP_387414577.1">
    <property type="nucleotide sequence ID" value="NZ_JBIASD010000017.1"/>
</dbReference>
<keyword evidence="2 4" id="KW-0238">DNA-binding</keyword>
<accession>A0ABW6SYV7</accession>
<dbReference type="EMBL" id="JBIASD010000017">
    <property type="protein sequence ID" value="MFF3668835.1"/>
    <property type="molecule type" value="Genomic_DNA"/>
</dbReference>
<name>A0ABW6SYV7_9ACTN</name>
<proteinExistence type="predicted"/>
<dbReference type="InterPro" id="IPR009057">
    <property type="entry name" value="Homeodomain-like_sf"/>
</dbReference>
<evidence type="ECO:0000313" key="7">
    <source>
        <dbReference type="EMBL" id="MFF3668835.1"/>
    </source>
</evidence>
<keyword evidence="8" id="KW-1185">Reference proteome</keyword>
<feature type="DNA-binding region" description="H-T-H motif" evidence="4">
    <location>
        <begin position="42"/>
        <end position="61"/>
    </location>
</feature>
<evidence type="ECO:0000259" key="6">
    <source>
        <dbReference type="PROSITE" id="PS50977"/>
    </source>
</evidence>
<keyword evidence="1" id="KW-0805">Transcription regulation</keyword>
<dbReference type="PANTHER" id="PTHR30055:SF151">
    <property type="entry name" value="TRANSCRIPTIONAL REGULATORY PROTEIN"/>
    <property type="match status" value="1"/>
</dbReference>
<dbReference type="PROSITE" id="PS50977">
    <property type="entry name" value="HTH_TETR_2"/>
    <property type="match status" value="1"/>
</dbReference>
<reference evidence="7 8" key="1">
    <citation type="submission" date="2024-10" db="EMBL/GenBank/DDBJ databases">
        <title>The Natural Products Discovery Center: Release of the First 8490 Sequenced Strains for Exploring Actinobacteria Biosynthetic Diversity.</title>
        <authorList>
            <person name="Kalkreuter E."/>
            <person name="Kautsar S.A."/>
            <person name="Yang D."/>
            <person name="Bader C.D."/>
            <person name="Teijaro C.N."/>
            <person name="Fluegel L."/>
            <person name="Davis C.M."/>
            <person name="Simpson J.R."/>
            <person name="Lauterbach L."/>
            <person name="Steele A.D."/>
            <person name="Gui C."/>
            <person name="Meng S."/>
            <person name="Li G."/>
            <person name="Viehrig K."/>
            <person name="Ye F."/>
            <person name="Su P."/>
            <person name="Kiefer A.F."/>
            <person name="Nichols A."/>
            <person name="Cepeda A.J."/>
            <person name="Yan W."/>
            <person name="Fan B."/>
            <person name="Jiang Y."/>
            <person name="Adhikari A."/>
            <person name="Zheng C.-J."/>
            <person name="Schuster L."/>
            <person name="Cowan T.M."/>
            <person name="Smanski M.J."/>
            <person name="Chevrette M.G."/>
            <person name="De Carvalho L.P.S."/>
            <person name="Shen B."/>
        </authorList>
    </citation>
    <scope>NUCLEOTIDE SEQUENCE [LARGE SCALE GENOMIC DNA]</scope>
    <source>
        <strain evidence="7 8">NPDC002173</strain>
    </source>
</reference>
<gene>
    <name evidence="7" type="ORF">ACFYXI_24925</name>
</gene>
<feature type="domain" description="HTH tetR-type" evidence="6">
    <location>
        <begin position="19"/>
        <end position="79"/>
    </location>
</feature>
<evidence type="ECO:0000313" key="8">
    <source>
        <dbReference type="Proteomes" id="UP001602013"/>
    </source>
</evidence>
<dbReference type="SUPFAM" id="SSF46689">
    <property type="entry name" value="Homeodomain-like"/>
    <property type="match status" value="1"/>
</dbReference>